<name>A0ABW6N8K1_9ACTN</name>
<comment type="caution">
    <text evidence="1">The sequence shown here is derived from an EMBL/GenBank/DDBJ whole genome shotgun (WGS) entry which is preliminary data.</text>
</comment>
<protein>
    <submittedName>
        <fullName evidence="1">Uncharacterized protein</fullName>
    </submittedName>
</protein>
<reference evidence="1 2" key="1">
    <citation type="submission" date="2024-10" db="EMBL/GenBank/DDBJ databases">
        <title>The Natural Products Discovery Center: Release of the First 8490 Sequenced Strains for Exploring Actinobacteria Biosynthetic Diversity.</title>
        <authorList>
            <person name="Kalkreuter E."/>
            <person name="Kautsar S.A."/>
            <person name="Yang D."/>
            <person name="Bader C.D."/>
            <person name="Teijaro C.N."/>
            <person name="Fluegel L."/>
            <person name="Davis C.M."/>
            <person name="Simpson J.R."/>
            <person name="Lauterbach L."/>
            <person name="Steele A.D."/>
            <person name="Gui C."/>
            <person name="Meng S."/>
            <person name="Li G."/>
            <person name="Viehrig K."/>
            <person name="Ye F."/>
            <person name="Su P."/>
            <person name="Kiefer A.F."/>
            <person name="Nichols A."/>
            <person name="Cepeda A.J."/>
            <person name="Yan W."/>
            <person name="Fan B."/>
            <person name="Jiang Y."/>
            <person name="Adhikari A."/>
            <person name="Zheng C.-J."/>
            <person name="Schuster L."/>
            <person name="Cowan T.M."/>
            <person name="Smanski M.J."/>
            <person name="Chevrette M.G."/>
            <person name="De Carvalho L.P.S."/>
            <person name="Shen B."/>
        </authorList>
    </citation>
    <scope>NUCLEOTIDE SEQUENCE [LARGE SCALE GENOMIC DNA]</scope>
    <source>
        <strain evidence="1 2">NPDC005497</strain>
    </source>
</reference>
<evidence type="ECO:0000313" key="2">
    <source>
        <dbReference type="Proteomes" id="UP001601422"/>
    </source>
</evidence>
<dbReference type="EMBL" id="JBIAJP010000021">
    <property type="protein sequence ID" value="MFF0009554.1"/>
    <property type="molecule type" value="Genomic_DNA"/>
</dbReference>
<organism evidence="1 2">
    <name type="scientific">Streptomyces tibetensis</name>
    <dbReference type="NCBI Taxonomy" id="2382123"/>
    <lineage>
        <taxon>Bacteria</taxon>
        <taxon>Bacillati</taxon>
        <taxon>Actinomycetota</taxon>
        <taxon>Actinomycetes</taxon>
        <taxon>Kitasatosporales</taxon>
        <taxon>Streptomycetaceae</taxon>
        <taxon>Streptomyces</taxon>
    </lineage>
</organism>
<gene>
    <name evidence="1" type="ORF">ACFYQT_39870</name>
</gene>
<sequence>MPIHLEAPKGHAHGPDGKGWNRLSLGGHMGNLLAQCALRPTSWATLRESQDTRRARWGVFGPCINDSQCDTCPIFQTAPKELRALDDRVLVRIHPHDGRLYLMNRPEDGWASGALRWTWAEVARLNGWEIGRRHHDEHSDGFWLERAG</sequence>
<dbReference type="RefSeq" id="WP_389835466.1">
    <property type="nucleotide sequence ID" value="NZ_JBIAJP010000021.1"/>
</dbReference>
<keyword evidence="2" id="KW-1185">Reference proteome</keyword>
<accession>A0ABW6N8K1</accession>
<evidence type="ECO:0000313" key="1">
    <source>
        <dbReference type="EMBL" id="MFF0009554.1"/>
    </source>
</evidence>
<proteinExistence type="predicted"/>
<dbReference type="Proteomes" id="UP001601422">
    <property type="component" value="Unassembled WGS sequence"/>
</dbReference>